<dbReference type="Proteomes" id="UP000001312">
    <property type="component" value="Unassembled WGS sequence"/>
</dbReference>
<proteinExistence type="predicted"/>
<name>A7EWN7_SCLS1</name>
<keyword evidence="2" id="KW-1185">Reference proteome</keyword>
<gene>
    <name evidence="1" type="ORF">SS1G_09746</name>
</gene>
<evidence type="ECO:0000313" key="1">
    <source>
        <dbReference type="EMBL" id="EDN93879.1"/>
    </source>
</evidence>
<dbReference type="RefSeq" id="XP_001589113.1">
    <property type="nucleotide sequence ID" value="XM_001589063.1"/>
</dbReference>
<sequence>MGIDARPSKSARFVFLFKIITPAGHEPSIEFFLSVSAIGQWPADGKDSPHALSIKRVMNIR</sequence>
<organism evidence="1 2">
    <name type="scientific">Sclerotinia sclerotiorum (strain ATCC 18683 / 1980 / Ss-1)</name>
    <name type="common">White mold</name>
    <name type="synonym">Whetzelinia sclerotiorum</name>
    <dbReference type="NCBI Taxonomy" id="665079"/>
    <lineage>
        <taxon>Eukaryota</taxon>
        <taxon>Fungi</taxon>
        <taxon>Dikarya</taxon>
        <taxon>Ascomycota</taxon>
        <taxon>Pezizomycotina</taxon>
        <taxon>Leotiomycetes</taxon>
        <taxon>Helotiales</taxon>
        <taxon>Sclerotiniaceae</taxon>
        <taxon>Sclerotinia</taxon>
    </lineage>
</organism>
<reference evidence="2" key="1">
    <citation type="journal article" date="2011" name="PLoS Genet.">
        <title>Genomic analysis of the necrotrophic fungal pathogens Sclerotinia sclerotiorum and Botrytis cinerea.</title>
        <authorList>
            <person name="Amselem J."/>
            <person name="Cuomo C.A."/>
            <person name="van Kan J.A."/>
            <person name="Viaud M."/>
            <person name="Benito E.P."/>
            <person name="Couloux A."/>
            <person name="Coutinho P.M."/>
            <person name="de Vries R.P."/>
            <person name="Dyer P.S."/>
            <person name="Fillinger S."/>
            <person name="Fournier E."/>
            <person name="Gout L."/>
            <person name="Hahn M."/>
            <person name="Kohn L."/>
            <person name="Lapalu N."/>
            <person name="Plummer K.M."/>
            <person name="Pradier J.M."/>
            <person name="Quevillon E."/>
            <person name="Sharon A."/>
            <person name="Simon A."/>
            <person name="ten Have A."/>
            <person name="Tudzynski B."/>
            <person name="Tudzynski P."/>
            <person name="Wincker P."/>
            <person name="Andrew M."/>
            <person name="Anthouard V."/>
            <person name="Beever R.E."/>
            <person name="Beffa R."/>
            <person name="Benoit I."/>
            <person name="Bouzid O."/>
            <person name="Brault B."/>
            <person name="Chen Z."/>
            <person name="Choquer M."/>
            <person name="Collemare J."/>
            <person name="Cotton P."/>
            <person name="Danchin E.G."/>
            <person name="Da Silva C."/>
            <person name="Gautier A."/>
            <person name="Giraud C."/>
            <person name="Giraud T."/>
            <person name="Gonzalez C."/>
            <person name="Grossetete S."/>
            <person name="Guldener U."/>
            <person name="Henrissat B."/>
            <person name="Howlett B.J."/>
            <person name="Kodira C."/>
            <person name="Kretschmer M."/>
            <person name="Lappartient A."/>
            <person name="Leroch M."/>
            <person name="Levis C."/>
            <person name="Mauceli E."/>
            <person name="Neuveglise C."/>
            <person name="Oeser B."/>
            <person name="Pearson M."/>
            <person name="Poulain J."/>
            <person name="Poussereau N."/>
            <person name="Quesneville H."/>
            <person name="Rascle C."/>
            <person name="Schumacher J."/>
            <person name="Segurens B."/>
            <person name="Sexton A."/>
            <person name="Silva E."/>
            <person name="Sirven C."/>
            <person name="Soanes D.M."/>
            <person name="Talbot N.J."/>
            <person name="Templeton M."/>
            <person name="Yandava C."/>
            <person name="Yarden O."/>
            <person name="Zeng Q."/>
            <person name="Rollins J.A."/>
            <person name="Lebrun M.H."/>
            <person name="Dickman M."/>
        </authorList>
    </citation>
    <scope>NUCLEOTIDE SEQUENCE [LARGE SCALE GENOMIC DNA]</scope>
    <source>
        <strain evidence="2">ATCC 18683 / 1980 / Ss-1</strain>
    </source>
</reference>
<dbReference type="GeneID" id="5485484"/>
<evidence type="ECO:0000313" key="2">
    <source>
        <dbReference type="Proteomes" id="UP000001312"/>
    </source>
</evidence>
<dbReference type="KEGG" id="ssl:SS1G_09746"/>
<dbReference type="InParanoid" id="A7EWN7"/>
<dbReference type="AlphaFoldDB" id="A7EWN7"/>
<dbReference type="EMBL" id="CH476634">
    <property type="protein sequence ID" value="EDN93879.1"/>
    <property type="molecule type" value="Genomic_DNA"/>
</dbReference>
<protein>
    <submittedName>
        <fullName evidence="1">Uncharacterized protein</fullName>
    </submittedName>
</protein>
<accession>A7EWN7</accession>